<keyword evidence="3" id="KW-1185">Reference proteome</keyword>
<name>A0A914PUC5_9BILA</name>
<keyword evidence="2" id="KW-0732">Signal</keyword>
<dbReference type="PROSITE" id="PS50292">
    <property type="entry name" value="PEROXIDASE_3"/>
    <property type="match status" value="1"/>
</dbReference>
<protein>
    <submittedName>
        <fullName evidence="4">Peroxidase</fullName>
    </submittedName>
</protein>
<dbReference type="AlphaFoldDB" id="A0A914PUC5"/>
<keyword evidence="1" id="KW-0575">Peroxidase</keyword>
<evidence type="ECO:0000313" key="3">
    <source>
        <dbReference type="Proteomes" id="UP000887578"/>
    </source>
</evidence>
<evidence type="ECO:0000256" key="2">
    <source>
        <dbReference type="SAM" id="SignalP"/>
    </source>
</evidence>
<dbReference type="GO" id="GO:0006979">
    <property type="term" value="P:response to oxidative stress"/>
    <property type="evidence" value="ECO:0007669"/>
    <property type="project" value="InterPro"/>
</dbReference>
<evidence type="ECO:0000256" key="1">
    <source>
        <dbReference type="ARBA" id="ARBA00022559"/>
    </source>
</evidence>
<dbReference type="Gene3D" id="1.10.640.10">
    <property type="entry name" value="Haem peroxidase domain superfamily, animal type"/>
    <property type="match status" value="1"/>
</dbReference>
<dbReference type="Proteomes" id="UP000887578">
    <property type="component" value="Unplaced"/>
</dbReference>
<organism evidence="3 4">
    <name type="scientific">Panagrolaimus davidi</name>
    <dbReference type="NCBI Taxonomy" id="227884"/>
    <lineage>
        <taxon>Eukaryota</taxon>
        <taxon>Metazoa</taxon>
        <taxon>Ecdysozoa</taxon>
        <taxon>Nematoda</taxon>
        <taxon>Chromadorea</taxon>
        <taxon>Rhabditida</taxon>
        <taxon>Tylenchina</taxon>
        <taxon>Panagrolaimomorpha</taxon>
        <taxon>Panagrolaimoidea</taxon>
        <taxon>Panagrolaimidae</taxon>
        <taxon>Panagrolaimus</taxon>
    </lineage>
</organism>
<dbReference type="Pfam" id="PF03098">
    <property type="entry name" value="An_peroxidase"/>
    <property type="match status" value="1"/>
</dbReference>
<accession>A0A914PUC5</accession>
<keyword evidence="1" id="KW-0560">Oxidoreductase</keyword>
<evidence type="ECO:0000313" key="4">
    <source>
        <dbReference type="WBParaSite" id="PDA_v2.g19874.t1"/>
    </source>
</evidence>
<dbReference type="PANTHER" id="PTHR11475">
    <property type="entry name" value="OXIDASE/PEROXIDASE"/>
    <property type="match status" value="1"/>
</dbReference>
<reference evidence="4" key="1">
    <citation type="submission" date="2022-11" db="UniProtKB">
        <authorList>
            <consortium name="WormBaseParasite"/>
        </authorList>
    </citation>
    <scope>IDENTIFICATION</scope>
</reference>
<sequence length="530" mass="59928">MAKLWLAFGSLFLIFYSIDASHISCGKSFIPCDADPTVPFTPAVAAHPRVYGISSAQFQRQQVPEPLIRVTANEAMREIHQITNNTKEPQIDPRMPLAAAIKQYCFLHPMSAKAKAFSEAAYVSSLMALRLKNLGLRESEITVGLDPKILMKSVLGDICPRQAVESCTDSEYRTISGSCNNVKNSLWGTAYEPFQRLTSAYYSDGIQSIRDSKTRQTLPNTRELSFNLFENPSLEQSVVNEMVPFWLYFISSDLGEIIPNQYFTPYNNIFKPFPCCDASFVHPDCLPIHLSSNDIFYSRSNVTCLPYTRSLPAPRNLCRLGHREQINTVTSFLDASTIYGSSKEQLEKLRAPEGGLLITSSYGSLQDLLPQDIQSNDYCQSPTRKRCFFSGTSDTNLLPEISALHMLFVRQHNHLAKAFKNLNRHWSDERIFQEARKIVIAQIQHITFNEFLPVLIGHDNIKEFDLKLKDSGYSADYDVEIDSTTLNEFTTIATVAAFSLLNGRRRKAISERFNNPDELYDPEGIEKAFL</sequence>
<dbReference type="PANTHER" id="PTHR11475:SF134">
    <property type="entry name" value="LD42267P"/>
    <property type="match status" value="1"/>
</dbReference>
<dbReference type="PRINTS" id="PR00457">
    <property type="entry name" value="ANPEROXIDASE"/>
</dbReference>
<dbReference type="InterPro" id="IPR019791">
    <property type="entry name" value="Haem_peroxidase_animal"/>
</dbReference>
<dbReference type="InterPro" id="IPR010255">
    <property type="entry name" value="Haem_peroxidase_sf"/>
</dbReference>
<dbReference type="SUPFAM" id="SSF48113">
    <property type="entry name" value="Heme-dependent peroxidases"/>
    <property type="match status" value="1"/>
</dbReference>
<dbReference type="GO" id="GO:0004601">
    <property type="term" value="F:peroxidase activity"/>
    <property type="evidence" value="ECO:0007669"/>
    <property type="project" value="UniProtKB-KW"/>
</dbReference>
<feature type="signal peptide" evidence="2">
    <location>
        <begin position="1"/>
        <end position="20"/>
    </location>
</feature>
<feature type="chain" id="PRO_5037632414" evidence="2">
    <location>
        <begin position="21"/>
        <end position="530"/>
    </location>
</feature>
<dbReference type="InterPro" id="IPR037120">
    <property type="entry name" value="Haem_peroxidase_sf_animal"/>
</dbReference>
<dbReference type="GO" id="GO:0020037">
    <property type="term" value="F:heme binding"/>
    <property type="evidence" value="ECO:0007669"/>
    <property type="project" value="InterPro"/>
</dbReference>
<dbReference type="WBParaSite" id="PDA_v2.g19874.t1">
    <property type="protein sequence ID" value="PDA_v2.g19874.t1"/>
    <property type="gene ID" value="PDA_v2.g19874"/>
</dbReference>
<proteinExistence type="predicted"/>